<dbReference type="GO" id="GO:0016491">
    <property type="term" value="F:oxidoreductase activity"/>
    <property type="evidence" value="ECO:0007669"/>
    <property type="project" value="InterPro"/>
</dbReference>
<sequence length="287" mass="32189">LPLHGFGTWKVTKDDAPELIPKVIEAGVRHIDCALVYGNQEAIGKGIKNALDRKIVKREELVITSKLWNTNHRPENVKKDVAHTLRQLGLDYLDYYIMHFPVSLRYQDTDSPDWSDPQTGRPELDPVPIVDTWRAMEALVDEGKVKAIGVSNFGVALMHDLMASARIPISICQVELHPYLAQPRLVEWCQAQGIQMVAYSSFGPSSYDSSKHVPPLFEHETVVALAKQLKRSPAQILLRWATQRGIAVIPKSSSAERAKENLSLDFKLDDAAYAALDKLDQGLRFND</sequence>
<keyword evidence="6" id="KW-1185">Reference proteome</keyword>
<dbReference type="OrthoDB" id="416253at2759"/>
<protein>
    <recommendedName>
        <fullName evidence="4">NADP-dependent oxidoreductase domain-containing protein</fullName>
    </recommendedName>
</protein>
<proteinExistence type="predicted"/>
<evidence type="ECO:0000256" key="1">
    <source>
        <dbReference type="PIRSR" id="PIRSR000097-1"/>
    </source>
</evidence>
<reference evidence="6" key="1">
    <citation type="journal article" date="2018" name="Nat. Microbiol.">
        <title>Leveraging single-cell genomics to expand the fungal tree of life.</title>
        <authorList>
            <person name="Ahrendt S.R."/>
            <person name="Quandt C.A."/>
            <person name="Ciobanu D."/>
            <person name="Clum A."/>
            <person name="Salamov A."/>
            <person name="Andreopoulos B."/>
            <person name="Cheng J.F."/>
            <person name="Woyke T."/>
            <person name="Pelin A."/>
            <person name="Henrissat B."/>
            <person name="Reynolds N.K."/>
            <person name="Benny G.L."/>
            <person name="Smith M.E."/>
            <person name="James T.Y."/>
            <person name="Grigoriev I.V."/>
        </authorList>
    </citation>
    <scope>NUCLEOTIDE SEQUENCE [LARGE SCALE GENOMIC DNA]</scope>
    <source>
        <strain evidence="6">ATCC 52028</strain>
    </source>
</reference>
<evidence type="ECO:0000313" key="6">
    <source>
        <dbReference type="Proteomes" id="UP000274922"/>
    </source>
</evidence>
<organism evidence="5 6">
    <name type="scientific">Caulochytrium protostelioides</name>
    <dbReference type="NCBI Taxonomy" id="1555241"/>
    <lineage>
        <taxon>Eukaryota</taxon>
        <taxon>Fungi</taxon>
        <taxon>Fungi incertae sedis</taxon>
        <taxon>Chytridiomycota</taxon>
        <taxon>Chytridiomycota incertae sedis</taxon>
        <taxon>Chytridiomycetes</taxon>
        <taxon>Caulochytriales</taxon>
        <taxon>Caulochytriaceae</taxon>
        <taxon>Caulochytrium</taxon>
    </lineage>
</organism>
<dbReference type="PRINTS" id="PR00069">
    <property type="entry name" value="ALDKETRDTASE"/>
</dbReference>
<name>A0A4P9XG07_9FUNG</name>
<evidence type="ECO:0000256" key="2">
    <source>
        <dbReference type="PIRSR" id="PIRSR000097-2"/>
    </source>
</evidence>
<dbReference type="InterPro" id="IPR036812">
    <property type="entry name" value="NAD(P)_OxRdtase_dom_sf"/>
</dbReference>
<feature type="active site" description="Proton donor" evidence="1">
    <location>
        <position position="37"/>
    </location>
</feature>
<dbReference type="InterPro" id="IPR018170">
    <property type="entry name" value="Aldo/ket_reductase_CS"/>
</dbReference>
<dbReference type="PIRSF" id="PIRSF000097">
    <property type="entry name" value="AKR"/>
    <property type="match status" value="1"/>
</dbReference>
<feature type="non-terminal residue" evidence="5">
    <location>
        <position position="287"/>
    </location>
</feature>
<feature type="site" description="Lowers pKa of active site Tyr" evidence="3">
    <location>
        <position position="66"/>
    </location>
</feature>
<dbReference type="PANTHER" id="PTHR11732">
    <property type="entry name" value="ALDO/KETO REDUCTASE"/>
    <property type="match status" value="1"/>
</dbReference>
<dbReference type="Gene3D" id="3.20.20.100">
    <property type="entry name" value="NADP-dependent oxidoreductase domain"/>
    <property type="match status" value="1"/>
</dbReference>
<dbReference type="STRING" id="1555241.A0A4P9XG07"/>
<gene>
    <name evidence="5" type="ORF">CXG81DRAFT_7886</name>
</gene>
<feature type="binding site" evidence="2">
    <location>
        <position position="99"/>
    </location>
    <ligand>
        <name>substrate</name>
    </ligand>
</feature>
<dbReference type="SUPFAM" id="SSF51430">
    <property type="entry name" value="NAD(P)-linked oxidoreductase"/>
    <property type="match status" value="1"/>
</dbReference>
<dbReference type="Pfam" id="PF00248">
    <property type="entry name" value="Aldo_ket_red"/>
    <property type="match status" value="1"/>
</dbReference>
<dbReference type="InterPro" id="IPR023210">
    <property type="entry name" value="NADP_OxRdtase_dom"/>
</dbReference>
<dbReference type="AlphaFoldDB" id="A0A4P9XG07"/>
<dbReference type="InterPro" id="IPR020471">
    <property type="entry name" value="AKR"/>
</dbReference>
<dbReference type="PROSITE" id="PS00062">
    <property type="entry name" value="ALDOKETO_REDUCTASE_2"/>
    <property type="match status" value="1"/>
</dbReference>
<evidence type="ECO:0000259" key="4">
    <source>
        <dbReference type="Pfam" id="PF00248"/>
    </source>
</evidence>
<dbReference type="EMBL" id="ML014113">
    <property type="protein sequence ID" value="RKP04171.1"/>
    <property type="molecule type" value="Genomic_DNA"/>
</dbReference>
<feature type="non-terminal residue" evidence="5">
    <location>
        <position position="1"/>
    </location>
</feature>
<feature type="domain" description="NADP-dependent oxidoreductase" evidence="4">
    <location>
        <begin position="5"/>
        <end position="280"/>
    </location>
</feature>
<dbReference type="Proteomes" id="UP000274922">
    <property type="component" value="Unassembled WGS sequence"/>
</dbReference>
<evidence type="ECO:0000313" key="5">
    <source>
        <dbReference type="EMBL" id="RKP04171.1"/>
    </source>
</evidence>
<accession>A0A4P9XG07</accession>
<evidence type="ECO:0000256" key="3">
    <source>
        <dbReference type="PIRSR" id="PIRSR000097-3"/>
    </source>
</evidence>